<feature type="signal peptide" evidence="1">
    <location>
        <begin position="1"/>
        <end position="24"/>
    </location>
</feature>
<evidence type="ECO:0000256" key="1">
    <source>
        <dbReference type="SAM" id="SignalP"/>
    </source>
</evidence>
<accession>A0AAW8JGL0</accession>
<evidence type="ECO:0000313" key="3">
    <source>
        <dbReference type="Proteomes" id="UP001243844"/>
    </source>
</evidence>
<organism evidence="2 3">
    <name type="scientific">Acinetobacter rudis</name>
    <dbReference type="NCBI Taxonomy" id="632955"/>
    <lineage>
        <taxon>Bacteria</taxon>
        <taxon>Pseudomonadati</taxon>
        <taxon>Pseudomonadota</taxon>
        <taxon>Gammaproteobacteria</taxon>
        <taxon>Moraxellales</taxon>
        <taxon>Moraxellaceae</taxon>
        <taxon>Acinetobacter</taxon>
    </lineage>
</organism>
<dbReference type="RefSeq" id="WP_308981956.1">
    <property type="nucleotide sequence ID" value="NZ_JAVIDL010000036.1"/>
</dbReference>
<dbReference type="Proteomes" id="UP001243844">
    <property type="component" value="Unassembled WGS sequence"/>
</dbReference>
<gene>
    <name evidence="2" type="ORF">RFH47_14075</name>
</gene>
<proteinExistence type="predicted"/>
<dbReference type="EMBL" id="JAVIDL010000036">
    <property type="protein sequence ID" value="MDQ8936849.1"/>
    <property type="molecule type" value="Genomic_DNA"/>
</dbReference>
<protein>
    <recommendedName>
        <fullName evidence="4">DUF1311 domain-containing protein</fullName>
    </recommendedName>
</protein>
<reference evidence="2" key="1">
    <citation type="submission" date="2023-08" db="EMBL/GenBank/DDBJ databases">
        <title>Emergence of clinically-relevant ST2 carbapenem-resistant Acinetobacter baumannii strains in hospital sewages in Zhejiang, East of China.</title>
        <authorList>
            <person name="Kaichao C."/>
            <person name="Zhang R."/>
        </authorList>
    </citation>
    <scope>NUCLEOTIDE SEQUENCE</scope>
    <source>
        <strain evidence="2">M-RB-37</strain>
    </source>
</reference>
<dbReference type="AlphaFoldDB" id="A0AAW8JGL0"/>
<evidence type="ECO:0008006" key="4">
    <source>
        <dbReference type="Google" id="ProtNLM"/>
    </source>
</evidence>
<sequence length="135" mass="15773">MKKNVFLQIAMIIFTSLLSMSSFAESKQSTMQFPDSSYTYAKLQPSYAQCIQKSDSVTFKLNDCITEEFDYHQKRVHRYFENIINLPDSVSKDKLMNEIADWWVNTKKYCTSEILDEQSCNLNRIANLADKIQND</sequence>
<feature type="chain" id="PRO_5043364669" description="DUF1311 domain-containing protein" evidence="1">
    <location>
        <begin position="25"/>
        <end position="135"/>
    </location>
</feature>
<comment type="caution">
    <text evidence="2">The sequence shown here is derived from an EMBL/GenBank/DDBJ whole genome shotgun (WGS) entry which is preliminary data.</text>
</comment>
<evidence type="ECO:0000313" key="2">
    <source>
        <dbReference type="EMBL" id="MDQ8936849.1"/>
    </source>
</evidence>
<name>A0AAW8JGL0_9GAMM</name>
<keyword evidence="1" id="KW-0732">Signal</keyword>